<dbReference type="SUPFAM" id="SSF49899">
    <property type="entry name" value="Concanavalin A-like lectins/glucanases"/>
    <property type="match status" value="1"/>
</dbReference>
<dbReference type="CDD" id="cd12891">
    <property type="entry name" value="SPRY_PRY_C-I_2"/>
    <property type="match status" value="1"/>
</dbReference>
<dbReference type="InterPro" id="IPR043136">
    <property type="entry name" value="B30.2/SPRY_sf"/>
</dbReference>
<dbReference type="PRINTS" id="PR01407">
    <property type="entry name" value="BUTYPHLNCDUF"/>
</dbReference>
<proteinExistence type="predicted"/>
<keyword evidence="4" id="KW-0175">Coiled coil</keyword>
<gene>
    <name evidence="6" type="ORF">GDO54_007964</name>
</gene>
<dbReference type="Proteomes" id="UP001181693">
    <property type="component" value="Unassembled WGS sequence"/>
</dbReference>
<keyword evidence="2" id="KW-0863">Zinc-finger</keyword>
<organism evidence="6 7">
    <name type="scientific">Pyxicephalus adspersus</name>
    <name type="common">African bullfrog</name>
    <dbReference type="NCBI Taxonomy" id="30357"/>
    <lineage>
        <taxon>Eukaryota</taxon>
        <taxon>Metazoa</taxon>
        <taxon>Chordata</taxon>
        <taxon>Craniata</taxon>
        <taxon>Vertebrata</taxon>
        <taxon>Euteleostomi</taxon>
        <taxon>Amphibia</taxon>
        <taxon>Batrachia</taxon>
        <taxon>Anura</taxon>
        <taxon>Neobatrachia</taxon>
        <taxon>Ranoidea</taxon>
        <taxon>Pyxicephalidae</taxon>
        <taxon>Pyxicephalinae</taxon>
        <taxon>Pyxicephalus</taxon>
    </lineage>
</organism>
<dbReference type="GO" id="GO:0008270">
    <property type="term" value="F:zinc ion binding"/>
    <property type="evidence" value="ECO:0007669"/>
    <property type="project" value="UniProtKB-KW"/>
</dbReference>
<name>A0AAV3ADP8_PYXAD</name>
<dbReference type="PANTHER" id="PTHR25465">
    <property type="entry name" value="B-BOX DOMAIN CONTAINING"/>
    <property type="match status" value="1"/>
</dbReference>
<dbReference type="Pfam" id="PF00622">
    <property type="entry name" value="SPRY"/>
    <property type="match status" value="1"/>
</dbReference>
<evidence type="ECO:0000256" key="2">
    <source>
        <dbReference type="ARBA" id="ARBA00022771"/>
    </source>
</evidence>
<dbReference type="InterPro" id="IPR051051">
    <property type="entry name" value="E3_ubiq-ligase_TRIM/RNF"/>
</dbReference>
<dbReference type="SUPFAM" id="SSF57845">
    <property type="entry name" value="B-box zinc-binding domain"/>
    <property type="match status" value="1"/>
</dbReference>
<reference evidence="6" key="1">
    <citation type="thesis" date="2020" institute="ProQuest LLC" country="789 East Eisenhower Parkway, Ann Arbor, MI, USA">
        <title>Comparative Genomics and Chromosome Evolution.</title>
        <authorList>
            <person name="Mudd A.B."/>
        </authorList>
    </citation>
    <scope>NUCLEOTIDE SEQUENCE</scope>
    <source>
        <strain evidence="6">1538</strain>
        <tissue evidence="6">Blood</tissue>
    </source>
</reference>
<feature type="domain" description="B30.2/SPRY" evidence="5">
    <location>
        <begin position="235"/>
        <end position="424"/>
    </location>
</feature>
<dbReference type="AlphaFoldDB" id="A0AAV3ADP8"/>
<evidence type="ECO:0000256" key="1">
    <source>
        <dbReference type="ARBA" id="ARBA00022723"/>
    </source>
</evidence>
<evidence type="ECO:0000313" key="7">
    <source>
        <dbReference type="Proteomes" id="UP001181693"/>
    </source>
</evidence>
<keyword evidence="7" id="KW-1185">Reference proteome</keyword>
<sequence>MVPAAKTCLRCEASLCQDHLKRHSTSEGHILIDPTDSLESRKCSIHELSFRYYCTEEELCICVRCCPQHERRHHKLITIAEASEMVKEDLKNVAEKLSSSKGEKEKEIQKLEEYKKDLENSLNGFSMYLTSLFHQTREQLDLLENQAQSRIWAHREKVTQPVSQLIQKLQMMKEELSKKICDIEELFHVTDPILILQEGKTLAMADVDPETTISRLTENVQSAGYLDEGLIFVTLYKGLSDTLSHIKRELYSQETLLLDIKTANEFIEISSDLKSGKSSEKKISRPKTPERFQYSQVISTGGISAGRHYWEVETSYAGNWRIGVCYPSIDRKGKQSYIGDNAKSWCLGGCNKLYTVIHNKRPCNLYQKSAEAEKIGVYLDYEAGQLSFYELGDPVRLLHTFSATFTEPLHAAFGVWNSSFKILS</sequence>
<dbReference type="InterPro" id="IPR003877">
    <property type="entry name" value="SPRY_dom"/>
</dbReference>
<dbReference type="PROSITE" id="PS50188">
    <property type="entry name" value="B302_SPRY"/>
    <property type="match status" value="1"/>
</dbReference>
<dbReference type="EMBL" id="DYDO01000003">
    <property type="protein sequence ID" value="DBA27476.1"/>
    <property type="molecule type" value="Genomic_DNA"/>
</dbReference>
<evidence type="ECO:0000256" key="4">
    <source>
        <dbReference type="SAM" id="Coils"/>
    </source>
</evidence>
<dbReference type="PANTHER" id="PTHR25465:SF41">
    <property type="entry name" value="E3 UBIQUITIN-PROTEIN LIGASE RNF135"/>
    <property type="match status" value="1"/>
</dbReference>
<keyword evidence="3" id="KW-0862">Zinc</keyword>
<protein>
    <recommendedName>
        <fullName evidence="5">B30.2/SPRY domain-containing protein</fullName>
    </recommendedName>
</protein>
<comment type="caution">
    <text evidence="6">The sequence shown here is derived from an EMBL/GenBank/DDBJ whole genome shotgun (WGS) entry which is preliminary data.</text>
</comment>
<dbReference type="InterPro" id="IPR013320">
    <property type="entry name" value="ConA-like_dom_sf"/>
</dbReference>
<dbReference type="Gene3D" id="2.60.120.920">
    <property type="match status" value="1"/>
</dbReference>
<evidence type="ECO:0000313" key="6">
    <source>
        <dbReference type="EMBL" id="DBA27476.1"/>
    </source>
</evidence>
<dbReference type="InterPro" id="IPR003879">
    <property type="entry name" value="Butyrophylin_SPRY"/>
</dbReference>
<evidence type="ECO:0000259" key="5">
    <source>
        <dbReference type="PROSITE" id="PS50188"/>
    </source>
</evidence>
<keyword evidence="1" id="KW-0479">Metal-binding</keyword>
<feature type="coiled-coil region" evidence="4">
    <location>
        <begin position="87"/>
        <end position="124"/>
    </location>
</feature>
<dbReference type="InterPro" id="IPR001870">
    <property type="entry name" value="B30.2/SPRY"/>
</dbReference>
<accession>A0AAV3ADP8</accession>
<dbReference type="SMART" id="SM00449">
    <property type="entry name" value="SPRY"/>
    <property type="match status" value="1"/>
</dbReference>
<dbReference type="Gene3D" id="3.30.160.60">
    <property type="entry name" value="Classic Zinc Finger"/>
    <property type="match status" value="1"/>
</dbReference>
<evidence type="ECO:0000256" key="3">
    <source>
        <dbReference type="ARBA" id="ARBA00022833"/>
    </source>
</evidence>